<dbReference type="SUPFAM" id="SSF52540">
    <property type="entry name" value="P-loop containing nucleoside triphosphate hydrolases"/>
    <property type="match status" value="1"/>
</dbReference>
<keyword evidence="8" id="KW-0342">GTP-binding</keyword>
<dbReference type="InterPro" id="IPR019009">
    <property type="entry name" value="SRP_receptor_beta_su"/>
</dbReference>
<dbReference type="GeneID" id="54550973"/>
<dbReference type="GO" id="GO:0005525">
    <property type="term" value="F:GTP binding"/>
    <property type="evidence" value="ECO:0007669"/>
    <property type="project" value="UniProtKB-KW"/>
</dbReference>
<name>A0A6A6JSA2_WESOR</name>
<dbReference type="Pfam" id="PF09439">
    <property type="entry name" value="SRPRB"/>
    <property type="match status" value="1"/>
</dbReference>
<evidence type="ECO:0000256" key="2">
    <source>
        <dbReference type="ARBA" id="ARBA00005619"/>
    </source>
</evidence>
<keyword evidence="12" id="KW-0378">Hydrolase</keyword>
<proteinExistence type="inferred from homology"/>
<dbReference type="Proteomes" id="UP000800097">
    <property type="component" value="Unassembled WGS sequence"/>
</dbReference>
<evidence type="ECO:0000256" key="4">
    <source>
        <dbReference type="ARBA" id="ARBA00022692"/>
    </source>
</evidence>
<evidence type="ECO:0000256" key="10">
    <source>
        <dbReference type="ARBA" id="ARBA00023170"/>
    </source>
</evidence>
<gene>
    <name evidence="12" type="ORF">EI97DRAFT_430878</name>
</gene>
<dbReference type="InterPro" id="IPR027417">
    <property type="entry name" value="P-loop_NTPase"/>
</dbReference>
<evidence type="ECO:0000313" key="13">
    <source>
        <dbReference type="Proteomes" id="UP000800097"/>
    </source>
</evidence>
<protein>
    <recommendedName>
        <fullName evidence="3">Signal recognition particle receptor subunit beta</fullName>
    </recommendedName>
</protein>
<evidence type="ECO:0000256" key="6">
    <source>
        <dbReference type="ARBA" id="ARBA00022824"/>
    </source>
</evidence>
<feature type="transmembrane region" description="Helical" evidence="11">
    <location>
        <begin position="20"/>
        <end position="40"/>
    </location>
</feature>
<organism evidence="12 13">
    <name type="scientific">Westerdykella ornata</name>
    <dbReference type="NCBI Taxonomy" id="318751"/>
    <lineage>
        <taxon>Eukaryota</taxon>
        <taxon>Fungi</taxon>
        <taxon>Dikarya</taxon>
        <taxon>Ascomycota</taxon>
        <taxon>Pezizomycotina</taxon>
        <taxon>Dothideomycetes</taxon>
        <taxon>Pleosporomycetidae</taxon>
        <taxon>Pleosporales</taxon>
        <taxon>Sporormiaceae</taxon>
        <taxon>Westerdykella</taxon>
    </lineage>
</organism>
<evidence type="ECO:0000256" key="3">
    <source>
        <dbReference type="ARBA" id="ARBA00020256"/>
    </source>
</evidence>
<keyword evidence="7 11" id="KW-1133">Transmembrane helix</keyword>
<comment type="similarity">
    <text evidence="2">Belongs to the SRP receptor beta subunit family.</text>
</comment>
<keyword evidence="10" id="KW-0675">Receptor</keyword>
<dbReference type="GO" id="GO:0016787">
    <property type="term" value="F:hydrolase activity"/>
    <property type="evidence" value="ECO:0007669"/>
    <property type="project" value="UniProtKB-KW"/>
</dbReference>
<evidence type="ECO:0000256" key="5">
    <source>
        <dbReference type="ARBA" id="ARBA00022741"/>
    </source>
</evidence>
<reference evidence="12" key="1">
    <citation type="journal article" date="2020" name="Stud. Mycol.">
        <title>101 Dothideomycetes genomes: a test case for predicting lifestyles and emergence of pathogens.</title>
        <authorList>
            <person name="Haridas S."/>
            <person name="Albert R."/>
            <person name="Binder M."/>
            <person name="Bloem J."/>
            <person name="Labutti K."/>
            <person name="Salamov A."/>
            <person name="Andreopoulos B."/>
            <person name="Baker S."/>
            <person name="Barry K."/>
            <person name="Bills G."/>
            <person name="Bluhm B."/>
            <person name="Cannon C."/>
            <person name="Castanera R."/>
            <person name="Culley D."/>
            <person name="Daum C."/>
            <person name="Ezra D."/>
            <person name="Gonzalez J."/>
            <person name="Henrissat B."/>
            <person name="Kuo A."/>
            <person name="Liang C."/>
            <person name="Lipzen A."/>
            <person name="Lutzoni F."/>
            <person name="Magnuson J."/>
            <person name="Mondo S."/>
            <person name="Nolan M."/>
            <person name="Ohm R."/>
            <person name="Pangilinan J."/>
            <person name="Park H.-J."/>
            <person name="Ramirez L."/>
            <person name="Alfaro M."/>
            <person name="Sun H."/>
            <person name="Tritt A."/>
            <person name="Yoshinaga Y."/>
            <person name="Zwiers L.-H."/>
            <person name="Turgeon B."/>
            <person name="Goodwin S."/>
            <person name="Spatafora J."/>
            <person name="Crous P."/>
            <person name="Grigoriev I."/>
        </authorList>
    </citation>
    <scope>NUCLEOTIDE SEQUENCE</scope>
    <source>
        <strain evidence="12">CBS 379.55</strain>
    </source>
</reference>
<dbReference type="AlphaFoldDB" id="A0A6A6JSA2"/>
<keyword evidence="9 11" id="KW-0472">Membrane</keyword>
<keyword evidence="6" id="KW-0256">Endoplasmic reticulum</keyword>
<dbReference type="OrthoDB" id="41266at2759"/>
<dbReference type="GO" id="GO:0005789">
    <property type="term" value="C:endoplasmic reticulum membrane"/>
    <property type="evidence" value="ECO:0007669"/>
    <property type="project" value="UniProtKB-SubCell"/>
</dbReference>
<evidence type="ECO:0000256" key="1">
    <source>
        <dbReference type="ARBA" id="ARBA00004389"/>
    </source>
</evidence>
<accession>A0A6A6JSA2</accession>
<evidence type="ECO:0000256" key="7">
    <source>
        <dbReference type="ARBA" id="ARBA00022989"/>
    </source>
</evidence>
<keyword evidence="13" id="KW-1185">Reference proteome</keyword>
<evidence type="ECO:0000313" key="12">
    <source>
        <dbReference type="EMBL" id="KAF2278606.1"/>
    </source>
</evidence>
<keyword evidence="4 11" id="KW-0812">Transmembrane</keyword>
<dbReference type="Gene3D" id="3.40.50.300">
    <property type="entry name" value="P-loop containing nucleotide triphosphate hydrolases"/>
    <property type="match status" value="1"/>
</dbReference>
<evidence type="ECO:0000256" key="11">
    <source>
        <dbReference type="SAM" id="Phobius"/>
    </source>
</evidence>
<sequence length="293" mass="31651">MAWHDQDSWLTAAFAPKLSTIVVTLLLTLLLPILLHHFIYRRATPTTLPTFLLLGPSGAGKTALLTLAERNQVAATRTSTSPLAVEALLPEGFTPASSHYRSPGDPTFERSRCFLLVDTPGHGKLRHFATAQLADLSNVRGIVFVVDAAAVAEEAGLNEAAGYLHDVLLTLQKRYTGAKTSKGPKEIPVLVAANKEDLFTALPQHLARLELEKAISRIRKSKATGLKDSGVAMGGEEDAMEDEREWLGEGGEGPFEFQQMEEVGTSVTVLGGNVLGSEGSDVKGWFEWIAEHL</sequence>
<dbReference type="EMBL" id="ML986487">
    <property type="protein sequence ID" value="KAF2278606.1"/>
    <property type="molecule type" value="Genomic_DNA"/>
</dbReference>
<evidence type="ECO:0000256" key="8">
    <source>
        <dbReference type="ARBA" id="ARBA00023134"/>
    </source>
</evidence>
<comment type="subcellular location">
    <subcellularLocation>
        <location evidence="1">Endoplasmic reticulum membrane</location>
        <topology evidence="1">Single-pass membrane protein</topology>
    </subcellularLocation>
</comment>
<evidence type="ECO:0000256" key="9">
    <source>
        <dbReference type="ARBA" id="ARBA00023136"/>
    </source>
</evidence>
<dbReference type="RefSeq" id="XP_033656145.1">
    <property type="nucleotide sequence ID" value="XM_033797798.1"/>
</dbReference>
<keyword evidence="5" id="KW-0547">Nucleotide-binding</keyword>